<evidence type="ECO:0008006" key="3">
    <source>
        <dbReference type="Google" id="ProtNLM"/>
    </source>
</evidence>
<keyword evidence="2" id="KW-1185">Reference proteome</keyword>
<protein>
    <recommendedName>
        <fullName evidence="3">Alcohol acetyltransferase</fullName>
    </recommendedName>
</protein>
<dbReference type="SUPFAM" id="SSF52777">
    <property type="entry name" value="CoA-dependent acyltransferases"/>
    <property type="match status" value="2"/>
</dbReference>
<dbReference type="InterPro" id="IPR052058">
    <property type="entry name" value="Alcohol_O-acetyltransferase"/>
</dbReference>
<name>A0ABR0EXM7_ZASCE</name>
<dbReference type="InterPro" id="IPR023213">
    <property type="entry name" value="CAT-like_dom_sf"/>
</dbReference>
<dbReference type="Gene3D" id="3.30.559.10">
    <property type="entry name" value="Chloramphenicol acetyltransferase-like domain"/>
    <property type="match status" value="1"/>
</dbReference>
<dbReference type="PANTHER" id="PTHR28037">
    <property type="entry name" value="ALCOHOL O-ACETYLTRANSFERASE 1-RELATED"/>
    <property type="match status" value="1"/>
</dbReference>
<dbReference type="PANTHER" id="PTHR28037:SF1">
    <property type="entry name" value="ALCOHOL O-ACETYLTRANSFERASE 1-RELATED"/>
    <property type="match status" value="1"/>
</dbReference>
<dbReference type="InterPro" id="IPR010828">
    <property type="entry name" value="Atf2/Sli1-like"/>
</dbReference>
<dbReference type="Proteomes" id="UP001305779">
    <property type="component" value="Unassembled WGS sequence"/>
</dbReference>
<sequence length="474" mass="51903">MGVIRPAGNNERRCIVRDVLGLYGSIISVGTYRSQDPNQNLSKDIVFKALKRCIEGLPTLSTIVKDSDTEAPQLAQAVQIDLDKHVHFLNGSDIQSLLEQAHNEPLTDYETQPQWQLYITPSDASSSSFHVAFATSHALVDGTSGLIFHRTFLAALRNTSQPIFTADPVFLPTRPRSVPPALEAAGNLSISWSFLAGPLLEEFFPAWLNRLLGFSKDKPGSSKPWCGAETKPAVETFVRTAVHVTSVPPEILSSALAACRKHKARLTGLLNYLTCRALARALHARGQEYSRFITETALDLRRCLPVEYHESMGNFPSAIAETVEISPPSLEAGRELVSSDWETIQTTTKLLSERSSTLADQATGLLKFLSNYREWTIKQATSPMEASFGMSNLGTFDGSNKDDSTAVWEVTDMTFSQSADATGPPFNLNVASGKHGSLMLIVSWMPGVLGVEDERLFVQDMMRDVVAQLQAVSA</sequence>
<comment type="caution">
    <text evidence="1">The sequence shown here is derived from an EMBL/GenBank/DDBJ whole genome shotgun (WGS) entry which is preliminary data.</text>
</comment>
<dbReference type="Pfam" id="PF07247">
    <property type="entry name" value="AATase"/>
    <property type="match status" value="1"/>
</dbReference>
<accession>A0ABR0EXM7</accession>
<organism evidence="1 2">
    <name type="scientific">Zasmidium cellare</name>
    <name type="common">Wine cellar mold</name>
    <name type="synonym">Racodium cellare</name>
    <dbReference type="NCBI Taxonomy" id="395010"/>
    <lineage>
        <taxon>Eukaryota</taxon>
        <taxon>Fungi</taxon>
        <taxon>Dikarya</taxon>
        <taxon>Ascomycota</taxon>
        <taxon>Pezizomycotina</taxon>
        <taxon>Dothideomycetes</taxon>
        <taxon>Dothideomycetidae</taxon>
        <taxon>Mycosphaerellales</taxon>
        <taxon>Mycosphaerellaceae</taxon>
        <taxon>Zasmidium</taxon>
    </lineage>
</organism>
<evidence type="ECO:0000313" key="2">
    <source>
        <dbReference type="Proteomes" id="UP001305779"/>
    </source>
</evidence>
<evidence type="ECO:0000313" key="1">
    <source>
        <dbReference type="EMBL" id="KAK4505815.1"/>
    </source>
</evidence>
<proteinExistence type="predicted"/>
<gene>
    <name evidence="1" type="ORF">PRZ48_003780</name>
</gene>
<reference evidence="1 2" key="1">
    <citation type="journal article" date="2023" name="G3 (Bethesda)">
        <title>A chromosome-level genome assembly of Zasmidium syzygii isolated from banana leaves.</title>
        <authorList>
            <person name="van Westerhoven A.C."/>
            <person name="Mehrabi R."/>
            <person name="Talebi R."/>
            <person name="Steentjes M.B.F."/>
            <person name="Corcolon B."/>
            <person name="Chong P.A."/>
            <person name="Kema G.H.J."/>
            <person name="Seidl M.F."/>
        </authorList>
    </citation>
    <scope>NUCLEOTIDE SEQUENCE [LARGE SCALE GENOMIC DNA]</scope>
    <source>
        <strain evidence="1 2">P124</strain>
    </source>
</reference>
<dbReference type="EMBL" id="JAXOVC010000002">
    <property type="protein sequence ID" value="KAK4505815.1"/>
    <property type="molecule type" value="Genomic_DNA"/>
</dbReference>